<keyword evidence="3" id="KW-1185">Reference proteome</keyword>
<evidence type="ECO:0000313" key="2">
    <source>
        <dbReference type="EMBL" id="TXS90794.1"/>
    </source>
</evidence>
<dbReference type="Pfam" id="PF05099">
    <property type="entry name" value="TerB"/>
    <property type="match status" value="1"/>
</dbReference>
<dbReference type="Gene3D" id="1.10.3680.10">
    <property type="entry name" value="TerB-like"/>
    <property type="match status" value="1"/>
</dbReference>
<dbReference type="RefSeq" id="WP_148069792.1">
    <property type="nucleotide sequence ID" value="NZ_VRZA01000007.1"/>
</dbReference>
<proteinExistence type="predicted"/>
<protein>
    <submittedName>
        <fullName evidence="2">Tellurite resistance TerB family protein</fullName>
    </submittedName>
</protein>
<dbReference type="InterPro" id="IPR007791">
    <property type="entry name" value="DjlA_N"/>
</dbReference>
<gene>
    <name evidence="2" type="ORF">FV139_17625</name>
</gene>
<feature type="domain" description="Co-chaperone DjlA N-terminal" evidence="1">
    <location>
        <begin position="260"/>
        <end position="341"/>
    </location>
</feature>
<reference evidence="2 3" key="1">
    <citation type="submission" date="2019-08" db="EMBL/GenBank/DDBJ databases">
        <title>Parahaliea maris sp. nov., isolated from the surface seawater.</title>
        <authorList>
            <person name="Liu Y."/>
        </authorList>
    </citation>
    <scope>NUCLEOTIDE SEQUENCE [LARGE SCALE GENOMIC DNA]</scope>
    <source>
        <strain evidence="2 3">HSLHS9</strain>
    </source>
</reference>
<name>A0A5C8ZSP5_9GAMM</name>
<evidence type="ECO:0000259" key="1">
    <source>
        <dbReference type="Pfam" id="PF05099"/>
    </source>
</evidence>
<comment type="caution">
    <text evidence="2">The sequence shown here is derived from an EMBL/GenBank/DDBJ whole genome shotgun (WGS) entry which is preliminary data.</text>
</comment>
<dbReference type="CDD" id="cd07176">
    <property type="entry name" value="terB"/>
    <property type="match status" value="1"/>
</dbReference>
<organism evidence="2 3">
    <name type="scientific">Parahaliea maris</name>
    <dbReference type="NCBI Taxonomy" id="2716870"/>
    <lineage>
        <taxon>Bacteria</taxon>
        <taxon>Pseudomonadati</taxon>
        <taxon>Pseudomonadota</taxon>
        <taxon>Gammaproteobacteria</taxon>
        <taxon>Cellvibrionales</taxon>
        <taxon>Halieaceae</taxon>
        <taxon>Parahaliea</taxon>
    </lineage>
</organism>
<dbReference type="EMBL" id="VRZA01000007">
    <property type="protein sequence ID" value="TXS90794.1"/>
    <property type="molecule type" value="Genomic_DNA"/>
</dbReference>
<evidence type="ECO:0000313" key="3">
    <source>
        <dbReference type="Proteomes" id="UP000321039"/>
    </source>
</evidence>
<accession>A0A5C8ZSP5</accession>
<dbReference type="AlphaFoldDB" id="A0A5C8ZSP5"/>
<dbReference type="SUPFAM" id="SSF158682">
    <property type="entry name" value="TerB-like"/>
    <property type="match status" value="1"/>
</dbReference>
<sequence>MEILAIIGVIIAWVFIGQILSAGAKTVTAAGKTALGKGTFSENLELQFQGMQPFEVKLEDGNIDTDDKDSPIVKQIMGKGLFPVTRPVNAACITSIFDKTSGEYEPVICVLDAFQEDESLVYQHALPIGEVKPNYGFTSWVRLGVAIPQMIQPPYTGKRELVAVFRLVDIDNLPSIKHGFHQPDDPGILWQKGIDFTWEYDAKGYLEQSEDRDEAQCLSLKLGVAVAMSDGSLHSDEGEILKQHVMKLISPYDGDEEQRLKEMYNTALRESYKAALSGDLAVSSLTKRLNEVADPAQKFEAVELCFEIMAADGIAEASELTLISKIASALELDLDEVNKLRDQKIVSLDASQSSSDGVESLLGIDPDWPKDKVRKHLLGEFQKWNNRLNTLDDGEERRNAQLMLEKIAEARKKYA</sequence>
<dbReference type="Proteomes" id="UP000321039">
    <property type="component" value="Unassembled WGS sequence"/>
</dbReference>
<dbReference type="InterPro" id="IPR029024">
    <property type="entry name" value="TerB-like"/>
</dbReference>